<sequence length="833" mass="87367">MYQAKLLIVLTFIALLVDGQVPSQSYSWKNVKTGGGGGFVPGIIFNPSEKGLAYARTDIGGAYKLNSDDTWTPLLDFADNTRWNYWGVDALATDPVQPNRLYLATGMYTNSWDPNNGQILISTDYGSTFTASSLPFKVGGNMPGRGMGERLVVDPNLNSVLFFGARSGNGLWKSTNYGASWSKVSSFTDTGSYIPDPSDATGYNSDKIGIAWVTLDKSSGPSGSATPRIFVGVANRGSNNVYVSTNGGSSWAAIAGQPTAFLPHKGILSGSEQALYVSYSDGAGPYDGTSGAIYKYHIDTDTWTNITPVSGSDLYFGFGGVAVDSQKSGTIMVAALNSWWPDGQIFRSNDGGLTWSALWAWNGYPNLNKYYSYDESLAPWIGPPYVDTTLGDLQIGWMMESLVIDPFDSNHWFYGTGETIYGSHDLLKWDTAHNVTLKSLANGVEEMAVLGLVSPPSGPSLISAIGDVAGFVHTSLNTPPATKFSNPPWASSADIDFAGAQPSNLVRIGTGDSTTGKQVAISSDYGATWNQHFGAPDNVNGGKVSISANADTILWSTNGNGVMVSQFQATFSAVSSLPSGAAIASDKKTNGVFYGASGNKFYVSGDNGKTFITNGSLGSSTSVFDIAVHPDVTGDVWVSTDQGLFHSTNNGTSFTTISGISQAWGIALGAPKTSGGYPTVFVAANYSGVVYLRSDDQGVNWVQVNDAAHGFGSASSNCITADPRIYGRVYIGTNGRGIFYGDIAGSAPVPTTTAGPPTTTSTTILRTTTPLTTSSSTRSTTATTATTTTSSGGQAPAGAFGQCGGQGWTGATTCIAGYTCMVQNSFYSQCVPN</sequence>
<proteinExistence type="inferred from homology"/>
<evidence type="ECO:0000256" key="9">
    <source>
        <dbReference type="SAM" id="SignalP"/>
    </source>
</evidence>
<feature type="signal peptide" evidence="9">
    <location>
        <begin position="1"/>
        <end position="19"/>
    </location>
</feature>
<dbReference type="CDD" id="cd15482">
    <property type="entry name" value="Sialidase_non-viral"/>
    <property type="match status" value="1"/>
</dbReference>
<dbReference type="Pfam" id="PF00734">
    <property type="entry name" value="CBM_1"/>
    <property type="match status" value="1"/>
</dbReference>
<keyword evidence="1 9" id="KW-0732">Signal</keyword>
<dbReference type="Gene3D" id="2.130.10.10">
    <property type="entry name" value="YVTN repeat-like/Quinoprotein amine dehydrogenase"/>
    <property type="match status" value="2"/>
</dbReference>
<evidence type="ECO:0000256" key="5">
    <source>
        <dbReference type="ARBA" id="ARBA00023295"/>
    </source>
</evidence>
<gene>
    <name evidence="11" type="primary">xeg2</name>
</gene>
<evidence type="ECO:0000259" key="10">
    <source>
        <dbReference type="PROSITE" id="PS51164"/>
    </source>
</evidence>
<dbReference type="FunFam" id="2.130.10.10:FF:000534">
    <property type="entry name" value="Xyloglucanase Xgh74A"/>
    <property type="match status" value="1"/>
</dbReference>
<evidence type="ECO:0000256" key="3">
    <source>
        <dbReference type="ARBA" id="ARBA00023001"/>
    </source>
</evidence>
<dbReference type="SUPFAM" id="SSF57180">
    <property type="entry name" value="Cellulose-binding domain"/>
    <property type="match status" value="1"/>
</dbReference>
<name>U6NE87_LEUGO</name>
<dbReference type="GO" id="GO:0030248">
    <property type="term" value="F:cellulose binding"/>
    <property type="evidence" value="ECO:0007669"/>
    <property type="project" value="InterPro"/>
</dbReference>
<accession>U6NE87</accession>
<comment type="similarity">
    <text evidence="7">Belongs to the glycosyl hydrolase 74 family.</text>
</comment>
<feature type="domain" description="CBM1" evidence="10">
    <location>
        <begin position="795"/>
        <end position="831"/>
    </location>
</feature>
<dbReference type="InterPro" id="IPR015943">
    <property type="entry name" value="WD40/YVTN_repeat-like_dom_sf"/>
</dbReference>
<evidence type="ECO:0000256" key="4">
    <source>
        <dbReference type="ARBA" id="ARBA00023277"/>
    </source>
</evidence>
<reference evidence="11" key="1">
    <citation type="submission" date="2013-10" db="EMBL/GenBank/DDBJ databases">
        <title>The fungal symbiont of Acromyrmex leaf-cutting ants expresses the full spectrum of genes to degrade cellulose and other plant cell wall polysaccharides.</title>
        <authorList>
            <person name="Grell M.N."/>
            <person name="Linde T."/>
            <person name="Nygaard S."/>
            <person name="Nielsen K.L."/>
            <person name="Boomsma J.J."/>
            <person name="Lange L."/>
        </authorList>
    </citation>
    <scope>NUCLEOTIDE SEQUENCE</scope>
    <source>
        <strain evidence="11">Ae322</strain>
    </source>
</reference>
<protein>
    <submittedName>
        <fullName evidence="11">Xyloglucanase</fullName>
        <ecNumber evidence="11">3.2.1.151</ecNumber>
    </submittedName>
</protein>
<evidence type="ECO:0000256" key="6">
    <source>
        <dbReference type="ARBA" id="ARBA00023326"/>
    </source>
</evidence>
<evidence type="ECO:0000256" key="1">
    <source>
        <dbReference type="ARBA" id="ARBA00022729"/>
    </source>
</evidence>
<evidence type="ECO:0000256" key="7">
    <source>
        <dbReference type="ARBA" id="ARBA00037986"/>
    </source>
</evidence>
<dbReference type="PANTHER" id="PTHR43739:SF2">
    <property type="entry name" value="OLIGOXYLOGLUCAN-REDUCING END-SPECIFIC XYLOGLUCANASE-RELATED"/>
    <property type="match status" value="1"/>
</dbReference>
<keyword evidence="2 11" id="KW-0378">Hydrolase</keyword>
<keyword evidence="6" id="KW-0624">Polysaccharide degradation</keyword>
<dbReference type="PROSITE" id="PS51164">
    <property type="entry name" value="CBM1_2"/>
    <property type="match status" value="1"/>
</dbReference>
<dbReference type="PANTHER" id="PTHR43739">
    <property type="entry name" value="XYLOGLUCANASE (EUROFUNG)"/>
    <property type="match status" value="1"/>
</dbReference>
<dbReference type="GO" id="GO:0033946">
    <property type="term" value="F:xyloglucan-specific endo-beta-1,4-glucanase activity"/>
    <property type="evidence" value="ECO:0007669"/>
    <property type="project" value="UniProtKB-EC"/>
</dbReference>
<keyword evidence="4" id="KW-0119">Carbohydrate metabolism</keyword>
<dbReference type="InterPro" id="IPR052025">
    <property type="entry name" value="Xyloglucanase_GH74"/>
</dbReference>
<feature type="chain" id="PRO_5004675839" evidence="9">
    <location>
        <begin position="20"/>
        <end position="833"/>
    </location>
</feature>
<dbReference type="InterPro" id="IPR000254">
    <property type="entry name" value="CBD"/>
</dbReference>
<evidence type="ECO:0000313" key="11">
    <source>
        <dbReference type="EMBL" id="CDJ79827.1"/>
    </source>
</evidence>
<feature type="region of interest" description="Disordered" evidence="8">
    <location>
        <begin position="769"/>
        <end position="796"/>
    </location>
</feature>
<evidence type="ECO:0000256" key="2">
    <source>
        <dbReference type="ARBA" id="ARBA00022801"/>
    </source>
</evidence>
<dbReference type="AlphaFoldDB" id="U6NE87"/>
<dbReference type="InterPro" id="IPR035971">
    <property type="entry name" value="CBD_sf"/>
</dbReference>
<dbReference type="EMBL" id="HG764398">
    <property type="protein sequence ID" value="CDJ79827.1"/>
    <property type="molecule type" value="Genomic_DNA"/>
</dbReference>
<dbReference type="GO" id="GO:0030245">
    <property type="term" value="P:cellulose catabolic process"/>
    <property type="evidence" value="ECO:0007669"/>
    <property type="project" value="UniProtKB-KW"/>
</dbReference>
<organism evidence="11">
    <name type="scientific">Leucoagaricus gongylophorus</name>
    <name type="common">Leaf-cutting ant fungus</name>
    <name type="synonym">Rozites gongylophorus</name>
    <dbReference type="NCBI Taxonomy" id="79220"/>
    <lineage>
        <taxon>Eukaryota</taxon>
        <taxon>Fungi</taxon>
        <taxon>Dikarya</taxon>
        <taxon>Basidiomycota</taxon>
        <taxon>Agaricomycotina</taxon>
        <taxon>Agaricomycetes</taxon>
        <taxon>Agaricomycetidae</taxon>
        <taxon>Agaricales</taxon>
        <taxon>Agaricineae</taxon>
        <taxon>Agaricaceae</taxon>
        <taxon>Leucoagaricus</taxon>
    </lineage>
</organism>
<dbReference type="GO" id="GO:0005576">
    <property type="term" value="C:extracellular region"/>
    <property type="evidence" value="ECO:0007669"/>
    <property type="project" value="InterPro"/>
</dbReference>
<dbReference type="SUPFAM" id="SSF110296">
    <property type="entry name" value="Oligoxyloglucan reducing end-specific cellobiohydrolase"/>
    <property type="match status" value="2"/>
</dbReference>
<dbReference type="PROSITE" id="PS00562">
    <property type="entry name" value="CBM1_1"/>
    <property type="match status" value="1"/>
</dbReference>
<dbReference type="EC" id="3.2.1.151" evidence="11"/>
<dbReference type="SMART" id="SM00236">
    <property type="entry name" value="fCBD"/>
    <property type="match status" value="1"/>
</dbReference>
<keyword evidence="5 11" id="KW-0326">Glycosidase</keyword>
<evidence type="ECO:0000256" key="8">
    <source>
        <dbReference type="SAM" id="MobiDB-lite"/>
    </source>
</evidence>
<keyword evidence="3" id="KW-0136">Cellulose degradation</keyword>
<dbReference type="GO" id="GO:0010411">
    <property type="term" value="P:xyloglucan metabolic process"/>
    <property type="evidence" value="ECO:0007669"/>
    <property type="project" value="TreeGrafter"/>
</dbReference>